<evidence type="ECO:0000313" key="3">
    <source>
        <dbReference type="EMBL" id="VDL70921.1"/>
    </source>
</evidence>
<dbReference type="SUPFAM" id="SSF56219">
    <property type="entry name" value="DNase I-like"/>
    <property type="match status" value="1"/>
</dbReference>
<dbReference type="InterPro" id="IPR036691">
    <property type="entry name" value="Endo/exonu/phosph_ase_sf"/>
</dbReference>
<evidence type="ECO:0000259" key="2">
    <source>
        <dbReference type="Pfam" id="PF03372"/>
    </source>
</evidence>
<gene>
    <name evidence="3" type="ORF">NBR_LOCUS7332</name>
</gene>
<dbReference type="Pfam" id="PF03372">
    <property type="entry name" value="Exo_endo_phos"/>
    <property type="match status" value="1"/>
</dbReference>
<dbReference type="CDD" id="cd09076">
    <property type="entry name" value="L1-EN"/>
    <property type="match status" value="1"/>
</dbReference>
<evidence type="ECO:0000313" key="4">
    <source>
        <dbReference type="Proteomes" id="UP000271162"/>
    </source>
</evidence>
<dbReference type="AlphaFoldDB" id="A0A0N4XWP2"/>
<dbReference type="Proteomes" id="UP000271162">
    <property type="component" value="Unassembled WGS sequence"/>
</dbReference>
<accession>A0A0N4XWP2</accession>
<dbReference type="STRING" id="27835.A0A0N4XWP2"/>
<evidence type="ECO:0000256" key="1">
    <source>
        <dbReference type="SAM" id="MobiDB-lite"/>
    </source>
</evidence>
<feature type="domain" description="Endonuclease/exonuclease/phosphatase" evidence="2">
    <location>
        <begin position="77"/>
        <end position="309"/>
    </location>
</feature>
<dbReference type="WBParaSite" id="NBR_0000733101-mRNA-1">
    <property type="protein sequence ID" value="NBR_0000733101-mRNA-1"/>
    <property type="gene ID" value="NBR_0000733101"/>
</dbReference>
<organism evidence="5">
    <name type="scientific">Nippostrongylus brasiliensis</name>
    <name type="common">Rat hookworm</name>
    <dbReference type="NCBI Taxonomy" id="27835"/>
    <lineage>
        <taxon>Eukaryota</taxon>
        <taxon>Metazoa</taxon>
        <taxon>Ecdysozoa</taxon>
        <taxon>Nematoda</taxon>
        <taxon>Chromadorea</taxon>
        <taxon>Rhabditida</taxon>
        <taxon>Rhabditina</taxon>
        <taxon>Rhabditomorpha</taxon>
        <taxon>Strongyloidea</taxon>
        <taxon>Heligmosomidae</taxon>
        <taxon>Nippostrongylus</taxon>
    </lineage>
</organism>
<feature type="region of interest" description="Disordered" evidence="1">
    <location>
        <begin position="344"/>
        <end position="385"/>
    </location>
</feature>
<protein>
    <submittedName>
        <fullName evidence="5">Endo/exonuclease/phosphatase domain-containing protein</fullName>
    </submittedName>
</protein>
<evidence type="ECO:0000313" key="5">
    <source>
        <dbReference type="WBParaSite" id="NBR_0000733101-mRNA-1"/>
    </source>
</evidence>
<keyword evidence="4" id="KW-1185">Reference proteome</keyword>
<dbReference type="OMA" id="PAENCER"/>
<reference evidence="5" key="1">
    <citation type="submission" date="2017-02" db="UniProtKB">
        <authorList>
            <consortium name="WormBaseParasite"/>
        </authorList>
    </citation>
    <scope>IDENTIFICATION</scope>
</reference>
<proteinExistence type="predicted"/>
<dbReference type="EMBL" id="UYSL01019880">
    <property type="protein sequence ID" value="VDL70921.1"/>
    <property type="molecule type" value="Genomic_DNA"/>
</dbReference>
<dbReference type="Gene3D" id="3.60.10.10">
    <property type="entry name" value="Endonuclease/exonuclease/phosphatase"/>
    <property type="match status" value="1"/>
</dbReference>
<sequence>MFIYTCQQNTTGLPNALAVANGGDLLARVVDNIWSVAEETASAQYGSAGSASSQRRRNLRALGYLRKWTRASHLIACTYNCRSVSSAAQLAALIDESQRISYDIIGHSETKRKESLTCTWSDGTAIFLGARKLDSTSGGVGFVVAPGFAPLVTGVKFYSYRLAVLTAKLPKGLDVSVIQVMYAPTADRSEEEHEDFYDELGDLARSQKRSYLAVMGDFNARVGPRKPGEHYIGTNGVEGRNESGERLANFCEMHHLFHGNGQFVKAPAKRWTHVSLNGQHFHELDHILCSRRAITDTGVVPSFSTGSDHRLLRARFHFDRGQIRLARIKYRQPRVSVLNEELEEHGSKGESLGVHATEQAVPAENCERPPGLRQTKASRGRSEQS</sequence>
<reference evidence="3 4" key="2">
    <citation type="submission" date="2018-11" db="EMBL/GenBank/DDBJ databases">
        <authorList>
            <consortium name="Pathogen Informatics"/>
        </authorList>
    </citation>
    <scope>NUCLEOTIDE SEQUENCE [LARGE SCALE GENOMIC DNA]</scope>
</reference>
<name>A0A0N4XWP2_NIPBR</name>
<dbReference type="GO" id="GO:0003824">
    <property type="term" value="F:catalytic activity"/>
    <property type="evidence" value="ECO:0007669"/>
    <property type="project" value="InterPro"/>
</dbReference>
<dbReference type="InterPro" id="IPR005135">
    <property type="entry name" value="Endo/exonuclease/phosphatase"/>
</dbReference>